<evidence type="ECO:0000256" key="3">
    <source>
        <dbReference type="ARBA" id="ARBA00023125"/>
    </source>
</evidence>
<dbReference type="EMBL" id="PYAL01000001">
    <property type="protein sequence ID" value="RXN93316.1"/>
    <property type="molecule type" value="Genomic_DNA"/>
</dbReference>
<dbReference type="InterPro" id="IPR000847">
    <property type="entry name" value="LysR_HTH_N"/>
</dbReference>
<comment type="caution">
    <text evidence="6">The sequence shown here is derived from an EMBL/GenBank/DDBJ whole genome shotgun (WGS) entry which is preliminary data.</text>
</comment>
<dbReference type="PRINTS" id="PR00039">
    <property type="entry name" value="HTHLYSR"/>
</dbReference>
<organism evidence="6 7">
    <name type="scientific">Achromobacter aloeverae</name>
    <dbReference type="NCBI Taxonomy" id="1750518"/>
    <lineage>
        <taxon>Bacteria</taxon>
        <taxon>Pseudomonadati</taxon>
        <taxon>Pseudomonadota</taxon>
        <taxon>Betaproteobacteria</taxon>
        <taxon>Burkholderiales</taxon>
        <taxon>Alcaligenaceae</taxon>
        <taxon>Achromobacter</taxon>
    </lineage>
</organism>
<evidence type="ECO:0000313" key="7">
    <source>
        <dbReference type="Proteomes" id="UP000290849"/>
    </source>
</evidence>
<keyword evidence="2" id="KW-0805">Transcription regulation</keyword>
<dbReference type="Pfam" id="PF03466">
    <property type="entry name" value="LysR_substrate"/>
    <property type="match status" value="1"/>
</dbReference>
<feature type="domain" description="HTH lysR-type" evidence="5">
    <location>
        <begin position="1"/>
        <end position="58"/>
    </location>
</feature>
<protein>
    <submittedName>
        <fullName evidence="6">LysR family transcriptional regulator</fullName>
    </submittedName>
</protein>
<dbReference type="Pfam" id="PF00126">
    <property type="entry name" value="HTH_1"/>
    <property type="match status" value="1"/>
</dbReference>
<reference evidence="6 7" key="1">
    <citation type="journal article" date="2017" name="Int. J. Syst. Evol. Microbiol.">
        <title>Achromobacter aloeverae sp. nov., isolated from the root of Aloe vera (L.) Burm.f.</title>
        <authorList>
            <person name="Kuncharoen N."/>
            <person name="Muramatsu Y."/>
            <person name="Shibata C."/>
            <person name="Kamakura Y."/>
            <person name="Nakagawa Y."/>
            <person name="Tanasupawat S."/>
        </authorList>
    </citation>
    <scope>NUCLEOTIDE SEQUENCE [LARGE SCALE GENOMIC DNA]</scope>
    <source>
        <strain evidence="6 7">AVA-1</strain>
    </source>
</reference>
<dbReference type="Proteomes" id="UP000290849">
    <property type="component" value="Unassembled WGS sequence"/>
</dbReference>
<gene>
    <name evidence="6" type="ORF">C7R54_06370</name>
</gene>
<accession>A0A4Q1HSP3</accession>
<dbReference type="PANTHER" id="PTHR30427">
    <property type="entry name" value="TRANSCRIPTIONAL ACTIVATOR PROTEIN LYSR"/>
    <property type="match status" value="1"/>
</dbReference>
<dbReference type="InterPro" id="IPR036390">
    <property type="entry name" value="WH_DNA-bd_sf"/>
</dbReference>
<dbReference type="SUPFAM" id="SSF46785">
    <property type="entry name" value="Winged helix' DNA-binding domain"/>
    <property type="match status" value="1"/>
</dbReference>
<evidence type="ECO:0000256" key="4">
    <source>
        <dbReference type="ARBA" id="ARBA00023163"/>
    </source>
</evidence>
<evidence type="ECO:0000256" key="2">
    <source>
        <dbReference type="ARBA" id="ARBA00023015"/>
    </source>
</evidence>
<keyword evidence="7" id="KW-1185">Reference proteome</keyword>
<name>A0A4Q1HSP3_9BURK</name>
<dbReference type="PROSITE" id="PS50931">
    <property type="entry name" value="HTH_LYSR"/>
    <property type="match status" value="1"/>
</dbReference>
<dbReference type="OrthoDB" id="110033at2"/>
<dbReference type="Gene3D" id="3.40.190.290">
    <property type="match status" value="1"/>
</dbReference>
<dbReference type="PANTHER" id="PTHR30427:SF1">
    <property type="entry name" value="TRANSCRIPTIONAL ACTIVATOR PROTEIN LYSR"/>
    <property type="match status" value="1"/>
</dbReference>
<comment type="similarity">
    <text evidence="1">Belongs to the LysR transcriptional regulatory family.</text>
</comment>
<dbReference type="InterPro" id="IPR005119">
    <property type="entry name" value="LysR_subst-bd"/>
</dbReference>
<evidence type="ECO:0000256" key="1">
    <source>
        <dbReference type="ARBA" id="ARBA00009437"/>
    </source>
</evidence>
<dbReference type="AlphaFoldDB" id="A0A4Q1HSP3"/>
<dbReference type="GO" id="GO:0010628">
    <property type="term" value="P:positive regulation of gene expression"/>
    <property type="evidence" value="ECO:0007669"/>
    <property type="project" value="TreeGrafter"/>
</dbReference>
<evidence type="ECO:0000313" key="6">
    <source>
        <dbReference type="EMBL" id="RXN93316.1"/>
    </source>
</evidence>
<dbReference type="InterPro" id="IPR036388">
    <property type="entry name" value="WH-like_DNA-bd_sf"/>
</dbReference>
<dbReference type="Gene3D" id="1.10.10.10">
    <property type="entry name" value="Winged helix-like DNA-binding domain superfamily/Winged helix DNA-binding domain"/>
    <property type="match status" value="1"/>
</dbReference>
<evidence type="ECO:0000259" key="5">
    <source>
        <dbReference type="PROSITE" id="PS50931"/>
    </source>
</evidence>
<proteinExistence type="inferred from homology"/>
<sequence>MNLRLFGIFRAVMNAQSTIGAARHLNISQPTVSNAIRQLEDELGFELFDRMGNRLVAREEARMLFKESESMFLFADRLAGVAEDLKENRAGRVRVVATPQLGHTILPAAIARFVAARPKVKVVCDVVDSHHVIESTEAMAADFGMAVALEPALSGNLEMVLMDEAEVVCVLPAGHPLAERKSLSPKDISPFPFIALENSARLSAPIRTAFDSAGARYAPSIEVRYSETACLLAKAGAGVTLVDSYSAATLAQARAVKVVPFRPRIPVNVWAIFPKDRPRSRLTRALIEEIKAGMAGSGKAKGR</sequence>
<keyword evidence="3" id="KW-0238">DNA-binding</keyword>
<dbReference type="SUPFAM" id="SSF53850">
    <property type="entry name" value="Periplasmic binding protein-like II"/>
    <property type="match status" value="1"/>
</dbReference>
<keyword evidence="4" id="KW-0804">Transcription</keyword>
<dbReference type="RefSeq" id="WP_129149271.1">
    <property type="nucleotide sequence ID" value="NZ_JBHSDO010000006.1"/>
</dbReference>
<dbReference type="GO" id="GO:0003700">
    <property type="term" value="F:DNA-binding transcription factor activity"/>
    <property type="evidence" value="ECO:0007669"/>
    <property type="project" value="InterPro"/>
</dbReference>
<dbReference type="GO" id="GO:0043565">
    <property type="term" value="F:sequence-specific DNA binding"/>
    <property type="evidence" value="ECO:0007669"/>
    <property type="project" value="TreeGrafter"/>
</dbReference>